<dbReference type="InterPro" id="IPR001314">
    <property type="entry name" value="Peptidase_S1A"/>
</dbReference>
<organism evidence="10 11">
    <name type="scientific">Danaus chrysippus</name>
    <name type="common">African queen</name>
    <dbReference type="NCBI Taxonomy" id="151541"/>
    <lineage>
        <taxon>Eukaryota</taxon>
        <taxon>Metazoa</taxon>
        <taxon>Ecdysozoa</taxon>
        <taxon>Arthropoda</taxon>
        <taxon>Hexapoda</taxon>
        <taxon>Insecta</taxon>
        <taxon>Pterygota</taxon>
        <taxon>Neoptera</taxon>
        <taxon>Endopterygota</taxon>
        <taxon>Lepidoptera</taxon>
        <taxon>Glossata</taxon>
        <taxon>Ditrysia</taxon>
        <taxon>Papilionoidea</taxon>
        <taxon>Nymphalidae</taxon>
        <taxon>Danainae</taxon>
        <taxon>Danaini</taxon>
        <taxon>Danaina</taxon>
        <taxon>Danaus</taxon>
        <taxon>Anosia</taxon>
    </lineage>
</organism>
<sequence>MEHNWGIIFLLIISFTRLNAASSISGSSRIVGGHESKPYNHPYLVTLQLRFLWMRMHICGGSIINEKWVLTAAHCVQGSWLMRWLPMDAVAGVHNINRFGKEAQINTIDQRIPHPLYEGGIGGYDIALLGLRTPFVFTDQVQPINLPYTSKISNESLLLVGWGALRTTNFIPDLPDELQEVKVTYIPYQQCYDAIEEIKETTENNPLDKEAHLCTGPLTGGIAACSGDSGGPLVQMTSLEALNNREEKDNDYDEYYNDKRLIRSEKVVPDISREQVPFIIGIVSWGMAPCGSKGAPTVYTNVSQYMDFINAHIKT</sequence>
<dbReference type="Proteomes" id="UP000789524">
    <property type="component" value="Unassembled WGS sequence"/>
</dbReference>
<dbReference type="InterPro" id="IPR001254">
    <property type="entry name" value="Trypsin_dom"/>
</dbReference>
<dbReference type="GO" id="GO:0004252">
    <property type="term" value="F:serine-type endopeptidase activity"/>
    <property type="evidence" value="ECO:0007669"/>
    <property type="project" value="InterPro"/>
</dbReference>
<dbReference type="GO" id="GO:0006508">
    <property type="term" value="P:proteolysis"/>
    <property type="evidence" value="ECO:0007669"/>
    <property type="project" value="UniProtKB-KW"/>
</dbReference>
<protein>
    <submittedName>
        <fullName evidence="10">(African queen) hypothetical protein</fullName>
    </submittedName>
</protein>
<keyword evidence="7" id="KW-0720">Serine protease</keyword>
<evidence type="ECO:0000256" key="6">
    <source>
        <dbReference type="ARBA" id="ARBA00084094"/>
    </source>
</evidence>
<dbReference type="GO" id="GO:0090729">
    <property type="term" value="F:toxin activity"/>
    <property type="evidence" value="ECO:0007669"/>
    <property type="project" value="UniProtKB-KW"/>
</dbReference>
<keyword evidence="7" id="KW-0645">Protease</keyword>
<evidence type="ECO:0000256" key="8">
    <source>
        <dbReference type="SAM" id="SignalP"/>
    </source>
</evidence>
<evidence type="ECO:0000259" key="9">
    <source>
        <dbReference type="PROSITE" id="PS50240"/>
    </source>
</evidence>
<evidence type="ECO:0000313" key="11">
    <source>
        <dbReference type="Proteomes" id="UP000789524"/>
    </source>
</evidence>
<dbReference type="PROSITE" id="PS00135">
    <property type="entry name" value="TRYPSIN_SER"/>
    <property type="match status" value="1"/>
</dbReference>
<dbReference type="FunFam" id="2.40.10.10:FF:000068">
    <property type="entry name" value="transmembrane protease serine 2"/>
    <property type="match status" value="1"/>
</dbReference>
<feature type="signal peptide" evidence="8">
    <location>
        <begin position="1"/>
        <end position="21"/>
    </location>
</feature>
<keyword evidence="8" id="KW-0732">Signal</keyword>
<evidence type="ECO:0000256" key="5">
    <source>
        <dbReference type="ARBA" id="ARBA00055534"/>
    </source>
</evidence>
<comment type="function">
    <text evidence="5">Fibrinolytic activity; shows preferential cleavage of Arg-Gly bonds in all three fibrinogen chains. Contact with the caterpillars causes severe bleeding, due the anticoagulant effect of the protein.</text>
</comment>
<accession>A0A8J2WDH6</accession>
<keyword evidence="3" id="KW-1015">Disulfide bond</keyword>
<keyword evidence="7" id="KW-0378">Hydrolase</keyword>
<evidence type="ECO:0000256" key="3">
    <source>
        <dbReference type="ARBA" id="ARBA00023157"/>
    </source>
</evidence>
<dbReference type="GO" id="GO:0005576">
    <property type="term" value="C:extracellular region"/>
    <property type="evidence" value="ECO:0007669"/>
    <property type="project" value="UniProtKB-SubCell"/>
</dbReference>
<dbReference type="PANTHER" id="PTHR24252:SF7">
    <property type="entry name" value="HYALIN"/>
    <property type="match status" value="1"/>
</dbReference>
<dbReference type="Pfam" id="PF00089">
    <property type="entry name" value="Trypsin"/>
    <property type="match status" value="2"/>
</dbReference>
<keyword evidence="4" id="KW-1199">Hemostasis impairing toxin</keyword>
<evidence type="ECO:0000256" key="7">
    <source>
        <dbReference type="RuleBase" id="RU363034"/>
    </source>
</evidence>
<dbReference type="Gene3D" id="2.40.10.10">
    <property type="entry name" value="Trypsin-like serine proteases"/>
    <property type="match status" value="1"/>
</dbReference>
<dbReference type="InterPro" id="IPR018114">
    <property type="entry name" value="TRYPSIN_HIS"/>
</dbReference>
<dbReference type="OrthoDB" id="2121828at2759"/>
<dbReference type="PANTHER" id="PTHR24252">
    <property type="entry name" value="ACROSIN-RELATED"/>
    <property type="match status" value="1"/>
</dbReference>
<feature type="domain" description="Peptidase S1" evidence="9">
    <location>
        <begin position="30"/>
        <end position="314"/>
    </location>
</feature>
<gene>
    <name evidence="10" type="ORF">DCHRY22_LOCUS15691</name>
</gene>
<keyword evidence="2" id="KW-0800">Toxin</keyword>
<evidence type="ECO:0000256" key="1">
    <source>
        <dbReference type="ARBA" id="ARBA00004239"/>
    </source>
</evidence>
<evidence type="ECO:0000256" key="2">
    <source>
        <dbReference type="ARBA" id="ARBA00022656"/>
    </source>
</evidence>
<evidence type="ECO:0000313" key="10">
    <source>
        <dbReference type="EMBL" id="CAG9585223.1"/>
    </source>
</evidence>
<dbReference type="PRINTS" id="PR00722">
    <property type="entry name" value="CHYMOTRYPSIN"/>
</dbReference>
<comment type="caution">
    <text evidence="10">The sequence shown here is derived from an EMBL/GenBank/DDBJ whole genome shotgun (WGS) entry which is preliminary data.</text>
</comment>
<comment type="subcellular location">
    <subcellularLocation>
        <location evidence="1">Secreted</location>
        <location evidence="1">Extracellular space</location>
    </subcellularLocation>
</comment>
<dbReference type="InterPro" id="IPR009003">
    <property type="entry name" value="Peptidase_S1_PA"/>
</dbReference>
<evidence type="ECO:0000256" key="4">
    <source>
        <dbReference type="ARBA" id="ARBA00023240"/>
    </source>
</evidence>
<dbReference type="AlphaFoldDB" id="A0A8J2WDH6"/>
<dbReference type="PROSITE" id="PS00134">
    <property type="entry name" value="TRYPSIN_HIS"/>
    <property type="match status" value="1"/>
</dbReference>
<dbReference type="InterPro" id="IPR043504">
    <property type="entry name" value="Peptidase_S1_PA_chymotrypsin"/>
</dbReference>
<dbReference type="InterPro" id="IPR033116">
    <property type="entry name" value="TRYPSIN_SER"/>
</dbReference>
<dbReference type="PROSITE" id="PS50240">
    <property type="entry name" value="TRYPSIN_DOM"/>
    <property type="match status" value="1"/>
</dbReference>
<dbReference type="SMART" id="SM00020">
    <property type="entry name" value="Tryp_SPc"/>
    <property type="match status" value="1"/>
</dbReference>
<feature type="chain" id="PRO_5035234556" evidence="8">
    <location>
        <begin position="22"/>
        <end position="315"/>
    </location>
</feature>
<dbReference type="SUPFAM" id="SSF50494">
    <property type="entry name" value="Trypsin-like serine proteases"/>
    <property type="match status" value="1"/>
</dbReference>
<proteinExistence type="predicted"/>
<keyword evidence="6" id="KW-1205">Fibrinolytic toxin</keyword>
<reference evidence="10" key="1">
    <citation type="submission" date="2021-09" db="EMBL/GenBank/DDBJ databases">
        <authorList>
            <person name="Martin H S."/>
        </authorList>
    </citation>
    <scope>NUCLEOTIDE SEQUENCE</scope>
</reference>
<dbReference type="EMBL" id="CAKASE010000083">
    <property type="protein sequence ID" value="CAG9585223.1"/>
    <property type="molecule type" value="Genomic_DNA"/>
</dbReference>
<name>A0A8J2WDH6_9NEOP</name>
<dbReference type="CDD" id="cd00190">
    <property type="entry name" value="Tryp_SPc"/>
    <property type="match status" value="1"/>
</dbReference>
<keyword evidence="11" id="KW-1185">Reference proteome</keyword>